<dbReference type="PROSITE" id="PS50850">
    <property type="entry name" value="MFS"/>
    <property type="match status" value="1"/>
</dbReference>
<dbReference type="InterPro" id="IPR005828">
    <property type="entry name" value="MFS_sugar_transport-like"/>
</dbReference>
<keyword evidence="7 10" id="KW-1133">Transmembrane helix</keyword>
<dbReference type="InterPro" id="IPR051084">
    <property type="entry name" value="H+-coupled_symporters"/>
</dbReference>
<evidence type="ECO:0000256" key="8">
    <source>
        <dbReference type="ARBA" id="ARBA00023136"/>
    </source>
</evidence>
<protein>
    <submittedName>
        <fullName evidence="12">Metabolite-proton symporter</fullName>
    </submittedName>
</protein>
<feature type="domain" description="Major facilitator superfamily (MFS) profile" evidence="11">
    <location>
        <begin position="23"/>
        <end position="445"/>
    </location>
</feature>
<evidence type="ECO:0000259" key="11">
    <source>
        <dbReference type="PROSITE" id="PS50850"/>
    </source>
</evidence>
<feature type="transmembrane region" description="Helical" evidence="10">
    <location>
        <begin position="422"/>
        <end position="440"/>
    </location>
</feature>
<feature type="transmembrane region" description="Helical" evidence="10">
    <location>
        <begin position="296"/>
        <end position="314"/>
    </location>
</feature>
<dbReference type="EMBL" id="CP029189">
    <property type="protein sequence ID" value="QES52968.1"/>
    <property type="molecule type" value="Genomic_DNA"/>
</dbReference>
<dbReference type="InterPro" id="IPR036259">
    <property type="entry name" value="MFS_trans_sf"/>
</dbReference>
<evidence type="ECO:0000256" key="9">
    <source>
        <dbReference type="SAM" id="MobiDB-lite"/>
    </source>
</evidence>
<gene>
    <name evidence="12" type="ORF">DEJ51_00735</name>
</gene>
<keyword evidence="3" id="KW-0813">Transport</keyword>
<proteinExistence type="inferred from homology"/>
<dbReference type="Pfam" id="PF00083">
    <property type="entry name" value="Sugar_tr"/>
    <property type="match status" value="1"/>
</dbReference>
<dbReference type="GO" id="GO:0005886">
    <property type="term" value="C:plasma membrane"/>
    <property type="evidence" value="ECO:0007669"/>
    <property type="project" value="UniProtKB-SubCell"/>
</dbReference>
<evidence type="ECO:0000256" key="6">
    <source>
        <dbReference type="ARBA" id="ARBA00022847"/>
    </source>
</evidence>
<evidence type="ECO:0000256" key="5">
    <source>
        <dbReference type="ARBA" id="ARBA00022692"/>
    </source>
</evidence>
<dbReference type="OrthoDB" id="9066401at2"/>
<dbReference type="RefSeq" id="WP_150255338.1">
    <property type="nucleotide sequence ID" value="NZ_CP029189.1"/>
</dbReference>
<feature type="transmembrane region" description="Helical" evidence="10">
    <location>
        <begin position="169"/>
        <end position="191"/>
    </location>
</feature>
<comment type="subcellular location">
    <subcellularLocation>
        <location evidence="1">Cell membrane</location>
        <topology evidence="1">Multi-pass membrane protein</topology>
    </subcellularLocation>
</comment>
<keyword evidence="6" id="KW-0769">Symport</keyword>
<dbReference type="PROSITE" id="PS00216">
    <property type="entry name" value="SUGAR_TRANSPORT_1"/>
    <property type="match status" value="1"/>
</dbReference>
<reference evidence="12 13" key="1">
    <citation type="submission" date="2018-05" db="EMBL/GenBank/DDBJ databases">
        <title>Streptomyces venezuelae.</title>
        <authorList>
            <person name="Kim W."/>
            <person name="Lee N."/>
            <person name="Cho B.-K."/>
        </authorList>
    </citation>
    <scope>NUCLEOTIDE SEQUENCE [LARGE SCALE GENOMIC DNA]</scope>
    <source>
        <strain evidence="12 13">ATCC 21018</strain>
    </source>
</reference>
<sequence length="450" mass="46373">MTTPAPGPVRPPATARPDDARRALVAGSVGNFIEWYEFGIYGYFATVIAAQFFTPEGGSEVAGLVKAYASFAVAFFFRPVGAAVFGRFGDRVGRRPALVLVVCLMTGATTTIGLLPTYASIGAAAPWLLTLLRILQGLSAGGEFGGAVSVMTECAPPGRRGLYGAWQSFTVAVGLLAGAGVAVVLASVLTAEQLYGWGWRVPFLLTLPLGLVALRLRLRLPPDEPSAPVPPAPLPFTSVPSAPAPEGPARPRPRETVRAVVLGVGRMMGWSAAGYTFLVVMPSYLQSTLGTSFQRALLGTVLANLGFAASILPAGRLSDRIGRRTVMVAGALLVAGLALPLLHLVQDPGGPAYAKGAALFAAGAGVGLMAGPGPAMLAEMFPARVRCTGLGLAYALSNAVFAGCAGLIITEVVERTGNADVPGYYAAATCAVSVAALLTLRGDDHERALR</sequence>
<keyword evidence="4" id="KW-1003">Cell membrane</keyword>
<feature type="region of interest" description="Disordered" evidence="9">
    <location>
        <begin position="227"/>
        <end position="252"/>
    </location>
</feature>
<comment type="similarity">
    <text evidence="2">Belongs to the major facilitator superfamily. Metabolite:H+ Symporter (MHS) family (TC 2.A.1.6) family.</text>
</comment>
<evidence type="ECO:0000256" key="2">
    <source>
        <dbReference type="ARBA" id="ARBA00008240"/>
    </source>
</evidence>
<keyword evidence="8 10" id="KW-0472">Membrane</keyword>
<feature type="transmembrane region" description="Helical" evidence="10">
    <location>
        <begin position="326"/>
        <end position="345"/>
    </location>
</feature>
<feature type="transmembrane region" description="Helical" evidence="10">
    <location>
        <begin position="357"/>
        <end position="378"/>
    </location>
</feature>
<feature type="transmembrane region" description="Helical" evidence="10">
    <location>
        <begin position="259"/>
        <end position="284"/>
    </location>
</feature>
<dbReference type="InterPro" id="IPR005829">
    <property type="entry name" value="Sugar_transporter_CS"/>
</dbReference>
<keyword evidence="5 10" id="KW-0812">Transmembrane</keyword>
<dbReference type="Proteomes" id="UP000324101">
    <property type="component" value="Chromosome"/>
</dbReference>
<feature type="transmembrane region" description="Helical" evidence="10">
    <location>
        <begin position="390"/>
        <end position="410"/>
    </location>
</feature>
<organism evidence="12 13">
    <name type="scientific">Streptomyces venezuelae</name>
    <dbReference type="NCBI Taxonomy" id="54571"/>
    <lineage>
        <taxon>Bacteria</taxon>
        <taxon>Bacillati</taxon>
        <taxon>Actinomycetota</taxon>
        <taxon>Actinomycetes</taxon>
        <taxon>Kitasatosporales</taxon>
        <taxon>Streptomycetaceae</taxon>
        <taxon>Streptomyces</taxon>
    </lineage>
</organism>
<name>A0A5P2DFR5_STRVZ</name>
<evidence type="ECO:0000313" key="12">
    <source>
        <dbReference type="EMBL" id="QES52968.1"/>
    </source>
</evidence>
<dbReference type="Pfam" id="PF07690">
    <property type="entry name" value="MFS_1"/>
    <property type="match status" value="1"/>
</dbReference>
<dbReference type="AlphaFoldDB" id="A0A5P2DFR5"/>
<evidence type="ECO:0000256" key="1">
    <source>
        <dbReference type="ARBA" id="ARBA00004651"/>
    </source>
</evidence>
<feature type="transmembrane region" description="Helical" evidence="10">
    <location>
        <begin position="97"/>
        <end position="121"/>
    </location>
</feature>
<accession>A0A5P2DFR5</accession>
<dbReference type="InterPro" id="IPR020846">
    <property type="entry name" value="MFS_dom"/>
</dbReference>
<dbReference type="GO" id="GO:0015293">
    <property type="term" value="F:symporter activity"/>
    <property type="evidence" value="ECO:0007669"/>
    <property type="project" value="UniProtKB-KW"/>
</dbReference>
<evidence type="ECO:0000256" key="3">
    <source>
        <dbReference type="ARBA" id="ARBA00022448"/>
    </source>
</evidence>
<evidence type="ECO:0000256" key="10">
    <source>
        <dbReference type="SAM" id="Phobius"/>
    </source>
</evidence>
<evidence type="ECO:0000256" key="4">
    <source>
        <dbReference type="ARBA" id="ARBA00022475"/>
    </source>
</evidence>
<evidence type="ECO:0000313" key="13">
    <source>
        <dbReference type="Proteomes" id="UP000324101"/>
    </source>
</evidence>
<dbReference type="PANTHER" id="PTHR43528">
    <property type="entry name" value="ALPHA-KETOGLUTARATE PERMEASE"/>
    <property type="match status" value="1"/>
</dbReference>
<dbReference type="SUPFAM" id="SSF103473">
    <property type="entry name" value="MFS general substrate transporter"/>
    <property type="match status" value="1"/>
</dbReference>
<feature type="transmembrane region" description="Helical" evidence="10">
    <location>
        <begin position="67"/>
        <end position="85"/>
    </location>
</feature>
<dbReference type="PANTHER" id="PTHR43528:SF1">
    <property type="entry name" value="ALPHA-KETOGLUTARATE PERMEASE"/>
    <property type="match status" value="1"/>
</dbReference>
<dbReference type="InterPro" id="IPR011701">
    <property type="entry name" value="MFS"/>
</dbReference>
<dbReference type="Gene3D" id="1.20.1250.20">
    <property type="entry name" value="MFS general substrate transporter like domains"/>
    <property type="match status" value="2"/>
</dbReference>
<evidence type="ECO:0000256" key="7">
    <source>
        <dbReference type="ARBA" id="ARBA00022989"/>
    </source>
</evidence>